<feature type="transmembrane region" description="Helical" evidence="8">
    <location>
        <begin position="188"/>
        <end position="209"/>
    </location>
</feature>
<comment type="similarity">
    <text evidence="2 8">Belongs to the ammonia transporter channel (TC 1.A.11.2) family.</text>
</comment>
<organism evidence="11 12">
    <name type="scientific">Paracoccus shanxieyensis</name>
    <dbReference type="NCBI Taxonomy" id="2675752"/>
    <lineage>
        <taxon>Bacteria</taxon>
        <taxon>Pseudomonadati</taxon>
        <taxon>Pseudomonadota</taxon>
        <taxon>Alphaproteobacteria</taxon>
        <taxon>Rhodobacterales</taxon>
        <taxon>Paracoccaceae</taxon>
        <taxon>Paracoccus</taxon>
    </lineage>
</organism>
<keyword evidence="9" id="KW-0732">Signal</keyword>
<dbReference type="InterPro" id="IPR024041">
    <property type="entry name" value="NH4_transpt_AmtB-like_dom"/>
</dbReference>
<feature type="transmembrane region" description="Helical" evidence="8">
    <location>
        <begin position="35"/>
        <end position="56"/>
    </location>
</feature>
<evidence type="ECO:0000256" key="3">
    <source>
        <dbReference type="ARBA" id="ARBA00022448"/>
    </source>
</evidence>
<evidence type="ECO:0000256" key="4">
    <source>
        <dbReference type="ARBA" id="ARBA00022692"/>
    </source>
</evidence>
<proteinExistence type="inferred from homology"/>
<feature type="chain" id="PRO_5026713704" description="Ammonium transporter" evidence="9">
    <location>
        <begin position="23"/>
        <end position="463"/>
    </location>
</feature>
<feature type="transmembrane region" description="Helical" evidence="8">
    <location>
        <begin position="154"/>
        <end position="176"/>
    </location>
</feature>
<dbReference type="InterPro" id="IPR001905">
    <property type="entry name" value="Ammonium_transpt"/>
</dbReference>
<feature type="transmembrane region" description="Helical" evidence="8">
    <location>
        <begin position="256"/>
        <end position="274"/>
    </location>
</feature>
<dbReference type="InterPro" id="IPR029020">
    <property type="entry name" value="Ammonium/urea_transptr"/>
</dbReference>
<dbReference type="EMBL" id="WMII01000005">
    <property type="protein sequence ID" value="MTH64076.1"/>
    <property type="molecule type" value="Genomic_DNA"/>
</dbReference>
<reference evidence="11 12" key="1">
    <citation type="submission" date="2019-11" db="EMBL/GenBank/DDBJ databases">
        <authorList>
            <person name="Dong K."/>
        </authorList>
    </citation>
    <scope>NUCLEOTIDE SEQUENCE [LARGE SCALE GENOMIC DNA]</scope>
    <source>
        <strain evidence="11 12">DK608</strain>
    </source>
</reference>
<dbReference type="PANTHER" id="PTHR43029:SF10">
    <property type="entry name" value="AMMONIUM TRANSPORTER MEP2"/>
    <property type="match status" value="1"/>
</dbReference>
<comment type="caution">
    <text evidence="11">The sequence shown here is derived from an EMBL/GenBank/DDBJ whole genome shotgun (WGS) entry which is preliminary data.</text>
</comment>
<feature type="transmembrane region" description="Helical" evidence="8">
    <location>
        <begin position="341"/>
        <end position="361"/>
    </location>
</feature>
<keyword evidence="3 8" id="KW-0813">Transport</keyword>
<dbReference type="SUPFAM" id="SSF111352">
    <property type="entry name" value="Ammonium transporter"/>
    <property type="match status" value="1"/>
</dbReference>
<feature type="transmembrane region" description="Helical" evidence="8">
    <location>
        <begin position="68"/>
        <end position="91"/>
    </location>
</feature>
<protein>
    <recommendedName>
        <fullName evidence="8">Ammonium transporter</fullName>
    </recommendedName>
</protein>
<gene>
    <name evidence="11" type="primary">amt</name>
    <name evidence="11" type="ORF">GL284_07330</name>
</gene>
<feature type="domain" description="Ammonium transporter AmtB-like" evidence="10">
    <location>
        <begin position="35"/>
        <end position="431"/>
    </location>
</feature>
<feature type="transmembrane region" description="Helical" evidence="8">
    <location>
        <begin position="125"/>
        <end position="147"/>
    </location>
</feature>
<dbReference type="Gene3D" id="1.10.3430.10">
    <property type="entry name" value="Ammonium transporter AmtB like domains"/>
    <property type="match status" value="1"/>
</dbReference>
<dbReference type="PROSITE" id="PS01219">
    <property type="entry name" value="AMMONIUM_TRANSP"/>
    <property type="match status" value="1"/>
</dbReference>
<dbReference type="Proteomes" id="UP000478740">
    <property type="component" value="Unassembled WGS sequence"/>
</dbReference>
<feature type="signal peptide" evidence="9">
    <location>
        <begin position="1"/>
        <end position="22"/>
    </location>
</feature>
<accession>A0A6L6IUC2</accession>
<keyword evidence="7 8" id="KW-0924">Ammonia transport</keyword>
<keyword evidence="12" id="KW-1185">Reference proteome</keyword>
<dbReference type="InterPro" id="IPR018047">
    <property type="entry name" value="Ammonium_transpt_CS"/>
</dbReference>
<evidence type="ECO:0000313" key="11">
    <source>
        <dbReference type="EMBL" id="MTH64076.1"/>
    </source>
</evidence>
<feature type="transmembrane region" description="Helical" evidence="8">
    <location>
        <begin position="229"/>
        <end position="250"/>
    </location>
</feature>
<dbReference type="Pfam" id="PF00909">
    <property type="entry name" value="Ammonium_transp"/>
    <property type="match status" value="1"/>
</dbReference>
<feature type="transmembrane region" description="Helical" evidence="8">
    <location>
        <begin position="381"/>
        <end position="401"/>
    </location>
</feature>
<evidence type="ECO:0000259" key="10">
    <source>
        <dbReference type="Pfam" id="PF00909"/>
    </source>
</evidence>
<dbReference type="PANTHER" id="PTHR43029">
    <property type="entry name" value="AMMONIUM TRANSPORTER MEP2"/>
    <property type="match status" value="1"/>
</dbReference>
<evidence type="ECO:0000313" key="12">
    <source>
        <dbReference type="Proteomes" id="UP000478740"/>
    </source>
</evidence>
<name>A0A6L6IUC2_9RHOB</name>
<dbReference type="RefSeq" id="WP_155043939.1">
    <property type="nucleotide sequence ID" value="NZ_WMIH01000004.1"/>
</dbReference>
<evidence type="ECO:0000256" key="5">
    <source>
        <dbReference type="ARBA" id="ARBA00022989"/>
    </source>
</evidence>
<keyword evidence="4 8" id="KW-0812">Transmembrane</keyword>
<evidence type="ECO:0000256" key="9">
    <source>
        <dbReference type="SAM" id="SignalP"/>
    </source>
</evidence>
<evidence type="ECO:0000256" key="1">
    <source>
        <dbReference type="ARBA" id="ARBA00004141"/>
    </source>
</evidence>
<dbReference type="AlphaFoldDB" id="A0A6L6IUC2"/>
<sequence>MNLRKACLPATLLATFPILAHAQDAAPVLSAGDTAFVATCALIVMLMMLPGLGLFYAGMTRSKNALSVLTQIFASISLICVLWIFFGYSLVFDGDTSLNAVIGGTAKFFLAGVSQDSMVGTIPEYLYILFMMMFAAITPPIIVGAFAERMKFRAVLVFMAIWLMINYVPMAHMAWGGGWVFNVGVLDFAGGNVVHLNAGMAALVCALVVGPRKGYGQTMMAPHNMTMTYTGGAMLWVGWLAFCGGCALAANGFASMIMLNTMLGGAAGALGWMVTEMIHRKKASTFGLVSGAIAGLVAITPACGFVGPAGAVAVGFLTAPVCVFSVEVVKRRFGYDDSFDVFGVHGVGAVVGGVLTVIFAAPSLGGTGFPEGRTMMGQMVPQLAIMGFSILVSLVTTYIALKVTGALVGLRVDAETEFDGLDTSEHGEVGYRLGDGVYAGAPVPLQTEGKPVLQSAGVAAVSK</sequence>
<feature type="transmembrane region" description="Helical" evidence="8">
    <location>
        <begin position="286"/>
        <end position="307"/>
    </location>
</feature>
<evidence type="ECO:0000256" key="6">
    <source>
        <dbReference type="ARBA" id="ARBA00023136"/>
    </source>
</evidence>
<evidence type="ECO:0000256" key="7">
    <source>
        <dbReference type="ARBA" id="ARBA00023177"/>
    </source>
</evidence>
<evidence type="ECO:0000256" key="8">
    <source>
        <dbReference type="RuleBase" id="RU362002"/>
    </source>
</evidence>
<dbReference type="GO" id="GO:0005886">
    <property type="term" value="C:plasma membrane"/>
    <property type="evidence" value="ECO:0007669"/>
    <property type="project" value="UniProtKB-SubCell"/>
</dbReference>
<dbReference type="GO" id="GO:0008519">
    <property type="term" value="F:ammonium channel activity"/>
    <property type="evidence" value="ECO:0007669"/>
    <property type="project" value="InterPro"/>
</dbReference>
<evidence type="ECO:0000256" key="2">
    <source>
        <dbReference type="ARBA" id="ARBA00005887"/>
    </source>
</evidence>
<comment type="subcellular location">
    <subcellularLocation>
        <location evidence="8">Cell membrane</location>
        <topology evidence="8">Multi-pass membrane protein</topology>
    </subcellularLocation>
    <subcellularLocation>
        <location evidence="1">Membrane</location>
        <topology evidence="1">Multi-pass membrane protein</topology>
    </subcellularLocation>
</comment>
<feature type="transmembrane region" description="Helical" evidence="8">
    <location>
        <begin position="313"/>
        <end position="329"/>
    </location>
</feature>
<keyword evidence="6 8" id="KW-0472">Membrane</keyword>
<keyword evidence="5 8" id="KW-1133">Transmembrane helix</keyword>
<dbReference type="NCBIfam" id="TIGR00836">
    <property type="entry name" value="amt"/>
    <property type="match status" value="1"/>
</dbReference>